<comment type="cofactor">
    <cofactor evidence="2">
        <name>Ca(2+)</name>
        <dbReference type="ChEBI" id="CHEBI:29108"/>
    </cofactor>
</comment>
<dbReference type="EMBL" id="GANP01013137">
    <property type="protein sequence ID" value="JAB71331.1"/>
    <property type="molecule type" value="mRNA"/>
</dbReference>
<dbReference type="InterPro" id="IPR006047">
    <property type="entry name" value="GH13_cat_dom"/>
</dbReference>
<comment type="similarity">
    <text evidence="4 13">Belongs to the glycosyl hydrolase 13 family.</text>
</comment>
<evidence type="ECO:0000256" key="11">
    <source>
        <dbReference type="ARBA" id="ARBA00023277"/>
    </source>
</evidence>
<evidence type="ECO:0000256" key="7">
    <source>
        <dbReference type="ARBA" id="ARBA00022723"/>
    </source>
</evidence>
<proteinExistence type="evidence at transcript level"/>
<evidence type="ECO:0000256" key="4">
    <source>
        <dbReference type="ARBA" id="ARBA00008061"/>
    </source>
</evidence>
<feature type="domain" description="Alpha-amylase C-terminal" evidence="16">
    <location>
        <begin position="435"/>
        <end position="523"/>
    </location>
</feature>
<dbReference type="AlphaFoldDB" id="V5ICT3"/>
<evidence type="ECO:0000256" key="12">
    <source>
        <dbReference type="ARBA" id="ARBA00023295"/>
    </source>
</evidence>
<keyword evidence="11 14" id="KW-0119">Carbohydrate metabolism</keyword>
<comment type="catalytic activity">
    <reaction evidence="1 14">
        <text>Endohydrolysis of (1-&gt;4)-alpha-D-glucosidic linkages in polysaccharides containing three or more (1-&gt;4)-alpha-linked D-glucose units.</text>
        <dbReference type="EC" id="3.2.1.1"/>
    </reaction>
</comment>
<organism evidence="18">
    <name type="scientific">Ixodes ricinus</name>
    <name type="common">Common tick</name>
    <name type="synonym">Acarus ricinus</name>
    <dbReference type="NCBI Taxonomy" id="34613"/>
    <lineage>
        <taxon>Eukaryota</taxon>
        <taxon>Metazoa</taxon>
        <taxon>Ecdysozoa</taxon>
        <taxon>Arthropoda</taxon>
        <taxon>Chelicerata</taxon>
        <taxon>Arachnida</taxon>
        <taxon>Acari</taxon>
        <taxon>Parasitiformes</taxon>
        <taxon>Ixodida</taxon>
        <taxon>Ixodoidea</taxon>
        <taxon>Ixodidae</taxon>
        <taxon>Ixodinae</taxon>
        <taxon>Ixodes</taxon>
    </lineage>
</organism>
<evidence type="ECO:0000256" key="15">
    <source>
        <dbReference type="SAM" id="SignalP"/>
    </source>
</evidence>
<evidence type="ECO:0000256" key="14">
    <source>
        <dbReference type="RuleBase" id="RU361134"/>
    </source>
</evidence>
<dbReference type="CDD" id="cd11317">
    <property type="entry name" value="AmyAc_bac_euk_AmyA"/>
    <property type="match status" value="1"/>
</dbReference>
<evidence type="ECO:0000313" key="18">
    <source>
        <dbReference type="EMBL" id="JAB71331.1"/>
    </source>
</evidence>
<evidence type="ECO:0000259" key="17">
    <source>
        <dbReference type="SMART" id="SM00642"/>
    </source>
</evidence>
<dbReference type="InterPro" id="IPR006048">
    <property type="entry name" value="A-amylase/branching_C"/>
</dbReference>
<dbReference type="GO" id="GO:0046872">
    <property type="term" value="F:metal ion binding"/>
    <property type="evidence" value="ECO:0007669"/>
    <property type="project" value="UniProtKB-KW"/>
</dbReference>
<evidence type="ECO:0000256" key="13">
    <source>
        <dbReference type="RuleBase" id="RU003615"/>
    </source>
</evidence>
<evidence type="ECO:0000256" key="10">
    <source>
        <dbReference type="ARBA" id="ARBA00023214"/>
    </source>
</evidence>
<evidence type="ECO:0000256" key="6">
    <source>
        <dbReference type="ARBA" id="ARBA00012595"/>
    </source>
</evidence>
<keyword evidence="15" id="KW-0732">Signal</keyword>
<dbReference type="SMR" id="V5ICT3"/>
<evidence type="ECO:0000256" key="3">
    <source>
        <dbReference type="ARBA" id="ARBA00001923"/>
    </source>
</evidence>
<dbReference type="InterPro" id="IPR031319">
    <property type="entry name" value="A-amylase_C"/>
</dbReference>
<dbReference type="Gene3D" id="3.20.20.80">
    <property type="entry name" value="Glycosidases"/>
    <property type="match status" value="1"/>
</dbReference>
<feature type="chain" id="PRO_5004736653" description="Alpha-amylase" evidence="15">
    <location>
        <begin position="25"/>
        <end position="524"/>
    </location>
</feature>
<keyword evidence="12 14" id="KW-0326">Glycosidase</keyword>
<dbReference type="SUPFAM" id="SSF51011">
    <property type="entry name" value="Glycosyl hydrolase domain"/>
    <property type="match status" value="1"/>
</dbReference>
<evidence type="ECO:0000256" key="5">
    <source>
        <dbReference type="ARBA" id="ARBA00011245"/>
    </source>
</evidence>
<dbReference type="SMART" id="SM00642">
    <property type="entry name" value="Aamy"/>
    <property type="match status" value="1"/>
</dbReference>
<evidence type="ECO:0000256" key="9">
    <source>
        <dbReference type="ARBA" id="ARBA00022837"/>
    </source>
</evidence>
<dbReference type="PANTHER" id="PTHR43447">
    <property type="entry name" value="ALPHA-AMYLASE"/>
    <property type="match status" value="1"/>
</dbReference>
<dbReference type="SMART" id="SM00632">
    <property type="entry name" value="Aamy_C"/>
    <property type="match status" value="1"/>
</dbReference>
<dbReference type="InterPro" id="IPR017853">
    <property type="entry name" value="GH"/>
</dbReference>
<accession>V5ICT3</accession>
<evidence type="ECO:0000256" key="1">
    <source>
        <dbReference type="ARBA" id="ARBA00000548"/>
    </source>
</evidence>
<dbReference type="PRINTS" id="PR00110">
    <property type="entry name" value="ALPHAAMYLASE"/>
</dbReference>
<dbReference type="EC" id="3.2.1.1" evidence="6 14"/>
<dbReference type="Pfam" id="PF00128">
    <property type="entry name" value="Alpha-amylase"/>
    <property type="match status" value="1"/>
</dbReference>
<keyword evidence="8 14" id="KW-0378">Hydrolase</keyword>
<dbReference type="InterPro" id="IPR013780">
    <property type="entry name" value="Glyco_hydro_b"/>
</dbReference>
<feature type="domain" description="Glycosyl hydrolase family 13 catalytic" evidence="17">
    <location>
        <begin position="37"/>
        <end position="426"/>
    </location>
</feature>
<comment type="subunit">
    <text evidence="5">Monomer.</text>
</comment>
<reference evidence="18" key="1">
    <citation type="journal article" date="2015" name="Sci. Rep.">
        <title>Tissue- and time-dependent transcription in Ixodes ricinus salivary glands and midguts when blood feeding on the vertebrate host.</title>
        <authorList>
            <person name="Kotsyfakis M."/>
            <person name="Schwarz A."/>
            <person name="Erhart J."/>
            <person name="Ribeiro J.M."/>
        </authorList>
    </citation>
    <scope>NUCLEOTIDE SEQUENCE</scope>
    <source>
        <tissue evidence="18">Salivary gland and midgut</tissue>
    </source>
</reference>
<protein>
    <recommendedName>
        <fullName evidence="6 14">Alpha-amylase</fullName>
        <ecNumber evidence="6 14">3.2.1.1</ecNumber>
    </recommendedName>
</protein>
<dbReference type="GO" id="GO:0004556">
    <property type="term" value="F:alpha-amylase activity"/>
    <property type="evidence" value="ECO:0007669"/>
    <property type="project" value="UniProtKB-UniRule"/>
</dbReference>
<evidence type="ECO:0000256" key="2">
    <source>
        <dbReference type="ARBA" id="ARBA00001913"/>
    </source>
</evidence>
<keyword evidence="9" id="KW-0106">Calcium</keyword>
<dbReference type="SUPFAM" id="SSF51445">
    <property type="entry name" value="(Trans)glycosidases"/>
    <property type="match status" value="1"/>
</dbReference>
<sequence length="524" mass="59179">MARRGLLKAVYAMIFVLVLGSASSSSNKDPHTFEGRDVIVQLFQWRYKDIAEECEEFLGPRGYGGVQTSPVHEHVILLGDKVKRPWYEGYQPVSYKLQNRIGNEREFQDMVRRCNRAGVRIYVDTVINHMTAASESAIGTAGSSYDAEGHYEAVPYSPEDFHTKEQCGSPSGNLENMFDINQVRNCRLVGLIDLDQSRENVRDEQVRFLNKLIGMGVAGFRVDAAKHMWPKDLKVIYGRMDNLSAEFFPAGARPLIYQEVIDVRNGEPVTRDQYTGFGRVTEFLYGVNMGTVFRKQDGKQLKDLRNLTKSWDLMPSGDALSFLSNHDNQRGHGYGGDVVLTFFDARLYKMATAFLLAWPYGLPRITSSYRWERNVVDGKDINDWVGPPADSDWNIKPVVRELNGTCGNGWVCEHRWPEVSKLVELRKVSGEAPVTHWWDNGGHAIAFGRRGRAFVVINNEDRPVENVFETDLPPGLYCDVVTGGKAQTGCKGRMFRVSAEHTSRILVDSAWDVPMVAIHVEARL</sequence>
<dbReference type="Pfam" id="PF02806">
    <property type="entry name" value="Alpha-amylase_C"/>
    <property type="match status" value="1"/>
</dbReference>
<feature type="signal peptide" evidence="15">
    <location>
        <begin position="1"/>
        <end position="24"/>
    </location>
</feature>
<comment type="cofactor">
    <cofactor evidence="3">
        <name>chloride</name>
        <dbReference type="ChEBI" id="CHEBI:17996"/>
    </cofactor>
</comment>
<evidence type="ECO:0000259" key="16">
    <source>
        <dbReference type="SMART" id="SM00632"/>
    </source>
</evidence>
<evidence type="ECO:0000256" key="8">
    <source>
        <dbReference type="ARBA" id="ARBA00022801"/>
    </source>
</evidence>
<name>V5ICT3_IXORI</name>
<dbReference type="InterPro" id="IPR006046">
    <property type="entry name" value="Alpha_amylase"/>
</dbReference>
<keyword evidence="7" id="KW-0479">Metal-binding</keyword>
<dbReference type="GO" id="GO:0005975">
    <property type="term" value="P:carbohydrate metabolic process"/>
    <property type="evidence" value="ECO:0007669"/>
    <property type="project" value="InterPro"/>
</dbReference>
<dbReference type="Gene3D" id="2.60.40.1180">
    <property type="entry name" value="Golgi alpha-mannosidase II"/>
    <property type="match status" value="1"/>
</dbReference>
<keyword evidence="10" id="KW-0868">Chloride</keyword>